<feature type="domain" description="Glucose/Sorbosone dehydrogenase" evidence="2">
    <location>
        <begin position="145"/>
        <end position="470"/>
    </location>
</feature>
<gene>
    <name evidence="3" type="ORF">ACFPFO_12660</name>
</gene>
<feature type="region of interest" description="Disordered" evidence="1">
    <location>
        <begin position="311"/>
        <end position="350"/>
    </location>
</feature>
<evidence type="ECO:0000313" key="4">
    <source>
        <dbReference type="Proteomes" id="UP001595925"/>
    </source>
</evidence>
<feature type="compositionally biased region" description="Basic and acidic residues" evidence="1">
    <location>
        <begin position="324"/>
        <end position="339"/>
    </location>
</feature>
<proteinExistence type="predicted"/>
<sequence length="495" mass="52672">MTRRSRRRVLATAGSLVLAGCTFSRSDGDESGEDTGETPEVTDTPTGSPEGNDTDESNASDGNGSDEGSATDDLETETEPTDESGTDTETGSTDGEAGGEPETETNGTEADGEDDGDDGEDGDDPEPPTDAPALSVDRKPLVTGLEVPWDLAFAREEAFLTERGGHLTRIDTERLLSGEPIDAADFEGRREWPAESLLGVAVHPEERWVYVAAHADGETRVERFDPDTPGDREPILEGIVGDHTIGTGLAFGPGGDLWVTAGTAERDPARDPSTLGGTILRLRPDGTPSPANPGLADPRVFSYGHRNPQGVGFLPDGTPVATDHGPEGRDEIRRLRPGDDAGWPVARGGPDDPEYEAYGEEYAPPLVNTGEETWAPGGCTVYDGGAIPSWRGRLLVATLSGRHLDVVTLTPPGADLPPVGDRGRRFDADWLDDAYTATAHRVLEDELGRLRGVVAAPDGTPLVLTSNRDGMTRADEPFPRERDDAVVRLRRSSRQ</sequence>
<dbReference type="PANTHER" id="PTHR33546:SF1">
    <property type="entry name" value="LARGE, MULTIFUNCTIONAL SECRETED PROTEIN"/>
    <property type="match status" value="1"/>
</dbReference>
<evidence type="ECO:0000256" key="1">
    <source>
        <dbReference type="SAM" id="MobiDB-lite"/>
    </source>
</evidence>
<feature type="compositionally biased region" description="Polar residues" evidence="1">
    <location>
        <begin position="59"/>
        <end position="68"/>
    </location>
</feature>
<feature type="region of interest" description="Disordered" evidence="1">
    <location>
        <begin position="459"/>
        <end position="495"/>
    </location>
</feature>
<dbReference type="InterPro" id="IPR012938">
    <property type="entry name" value="Glc/Sorbosone_DH"/>
</dbReference>
<protein>
    <submittedName>
        <fullName evidence="3">PQQ-dependent sugar dehydrogenase</fullName>
    </submittedName>
</protein>
<evidence type="ECO:0000259" key="2">
    <source>
        <dbReference type="Pfam" id="PF07995"/>
    </source>
</evidence>
<dbReference type="InterPro" id="IPR011041">
    <property type="entry name" value="Quinoprot_gluc/sorb_DH_b-prop"/>
</dbReference>
<dbReference type="Gene3D" id="2.120.10.30">
    <property type="entry name" value="TolB, C-terminal domain"/>
    <property type="match status" value="1"/>
</dbReference>
<dbReference type="Proteomes" id="UP001595925">
    <property type="component" value="Unassembled WGS sequence"/>
</dbReference>
<dbReference type="EMBL" id="JBHSJG010000036">
    <property type="protein sequence ID" value="MFC4988599.1"/>
    <property type="molecule type" value="Genomic_DNA"/>
</dbReference>
<dbReference type="InterPro" id="IPR011042">
    <property type="entry name" value="6-blade_b-propeller_TolB-like"/>
</dbReference>
<organism evidence="3 4">
    <name type="scientific">Saliphagus infecundisoli</name>
    <dbReference type="NCBI Taxonomy" id="1849069"/>
    <lineage>
        <taxon>Archaea</taxon>
        <taxon>Methanobacteriati</taxon>
        <taxon>Methanobacteriota</taxon>
        <taxon>Stenosarchaea group</taxon>
        <taxon>Halobacteria</taxon>
        <taxon>Halobacteriales</taxon>
        <taxon>Natrialbaceae</taxon>
        <taxon>Saliphagus</taxon>
    </lineage>
</organism>
<reference evidence="3 4" key="1">
    <citation type="journal article" date="2019" name="Int. J. Syst. Evol. Microbiol.">
        <title>The Global Catalogue of Microorganisms (GCM) 10K type strain sequencing project: providing services to taxonomists for standard genome sequencing and annotation.</title>
        <authorList>
            <consortium name="The Broad Institute Genomics Platform"/>
            <consortium name="The Broad Institute Genome Sequencing Center for Infectious Disease"/>
            <person name="Wu L."/>
            <person name="Ma J."/>
        </authorList>
    </citation>
    <scope>NUCLEOTIDE SEQUENCE [LARGE SCALE GENOMIC DNA]</scope>
    <source>
        <strain evidence="3 4">CGMCC 1.15824</strain>
    </source>
</reference>
<feature type="compositionally biased region" description="Polar residues" evidence="1">
    <location>
        <begin position="41"/>
        <end position="51"/>
    </location>
</feature>
<dbReference type="PROSITE" id="PS51257">
    <property type="entry name" value="PROKAR_LIPOPROTEIN"/>
    <property type="match status" value="1"/>
</dbReference>
<dbReference type="PANTHER" id="PTHR33546">
    <property type="entry name" value="LARGE, MULTIFUNCTIONAL SECRETED PROTEIN-RELATED"/>
    <property type="match status" value="1"/>
</dbReference>
<feature type="region of interest" description="Disordered" evidence="1">
    <location>
        <begin position="1"/>
        <end position="140"/>
    </location>
</feature>
<evidence type="ECO:0000313" key="3">
    <source>
        <dbReference type="EMBL" id="MFC4988599.1"/>
    </source>
</evidence>
<dbReference type="RefSeq" id="WP_224827352.1">
    <property type="nucleotide sequence ID" value="NZ_JAIVEF010000001.1"/>
</dbReference>
<feature type="compositionally biased region" description="Acidic residues" evidence="1">
    <location>
        <begin position="110"/>
        <end position="127"/>
    </location>
</feature>
<dbReference type="AlphaFoldDB" id="A0ABD5QHU5"/>
<feature type="compositionally biased region" description="Acidic residues" evidence="1">
    <location>
        <begin position="69"/>
        <end position="86"/>
    </location>
</feature>
<comment type="caution">
    <text evidence="3">The sequence shown here is derived from an EMBL/GenBank/DDBJ whole genome shotgun (WGS) entry which is preliminary data.</text>
</comment>
<name>A0ABD5QHU5_9EURY</name>
<keyword evidence="4" id="KW-1185">Reference proteome</keyword>
<accession>A0ABD5QHU5</accession>
<dbReference type="Pfam" id="PF07995">
    <property type="entry name" value="GSDH"/>
    <property type="match status" value="1"/>
</dbReference>
<feature type="compositionally biased region" description="Basic and acidic residues" evidence="1">
    <location>
        <begin position="470"/>
        <end position="487"/>
    </location>
</feature>
<dbReference type="SUPFAM" id="SSF50952">
    <property type="entry name" value="Soluble quinoprotein glucose dehydrogenase"/>
    <property type="match status" value="1"/>
</dbReference>